<dbReference type="Pfam" id="PF19040">
    <property type="entry name" value="SGNH"/>
    <property type="match status" value="1"/>
</dbReference>
<feature type="transmembrane region" description="Helical" evidence="1">
    <location>
        <begin position="290"/>
        <end position="307"/>
    </location>
</feature>
<feature type="domain" description="SGNH" evidence="3">
    <location>
        <begin position="524"/>
        <end position="733"/>
    </location>
</feature>
<sequence>MRTPLTDATPVATPNEDAATGNTSGYRLDLDGLRGIAIALVAIFHVWFGRVSGGVDVFLTLSGYFFVASLLKHVLATQPATSSWGAAINPWPRFSRLLRRLLPALLLVLAVTAGLIALIMPTTRWGPLGAELQASALYYQNWHLAFESQDYAAADSANSPMQHLWSMSMQGQFFVLTLVCALALGAVLRALGRRSAFFADPKVVRGVVGIALGVVALGSFAWANYRHGINQPFTYYDTVARLWEPLVGGLLAVWMPRIALSRLVRDLLGLVALGLIVTCGWWIAGVQEYPAAWALVPVGATLILIGVGSSQTAPIDQAPVDQKTASGQTSIRSGVSRGLAHPRLVWLGSIAYALYLWHWPLLIFYLAWRYQDDVSWFEGTAILAVSVLLAWLTTKYVEAPLRAGSAKRKQSPVPPDADGVVARPPFEKTRGYRRALVAVLVVISVAAGAAAVSWQRDAANATLDTQNLDPRLYPGARAFLDGAPVPNVTAQPSPQVVDMDWPITSYDSIISGWKDPSIKVGYYGNVNATRTIALVGGSHAEQWITALDAIGKRHDFRVTTYLKVGCALTTEHVFTWFGQKYYQCNDWSRRVMERLAVDKPDVVFTNSTRPVESGDGDYVPKDYEEIFAEFRDRGQRVVAVRDNPWATGQLKPPECLASGRKPEVCGVPRAQAMAPADPAAALAGEFPNMSFLDYTDAMCDDRYCPAVVGNILVWHDFHHLSATFVRSLIPAVEADLQRSLGWW</sequence>
<evidence type="ECO:0000313" key="4">
    <source>
        <dbReference type="EMBL" id="AWO85940.1"/>
    </source>
</evidence>
<feature type="transmembrane region" description="Helical" evidence="1">
    <location>
        <begin position="173"/>
        <end position="191"/>
    </location>
</feature>
<feature type="domain" description="Acyltransferase 3" evidence="2">
    <location>
        <begin position="29"/>
        <end position="394"/>
    </location>
</feature>
<feature type="transmembrane region" description="Helical" evidence="1">
    <location>
        <begin position="97"/>
        <end position="120"/>
    </location>
</feature>
<feature type="transmembrane region" description="Helical" evidence="1">
    <location>
        <begin position="242"/>
        <end position="260"/>
    </location>
</feature>
<proteinExistence type="predicted"/>
<evidence type="ECO:0000259" key="3">
    <source>
        <dbReference type="Pfam" id="PF19040"/>
    </source>
</evidence>
<reference evidence="4 5" key="1">
    <citation type="submission" date="2018-05" db="EMBL/GenBank/DDBJ databases">
        <title>Complete genome sequence of Gordonia terrae NRRL B-16283.</title>
        <authorList>
            <person name="Garlena R.A."/>
            <person name="Russell D.A."/>
            <person name="Hatfull G.F."/>
        </authorList>
    </citation>
    <scope>NUCLEOTIDE SEQUENCE [LARGE SCALE GENOMIC DNA]</scope>
    <source>
        <strain evidence="4 5">NRRL B-16283</strain>
    </source>
</reference>
<evidence type="ECO:0000313" key="5">
    <source>
        <dbReference type="Proteomes" id="UP000247118"/>
    </source>
</evidence>
<dbReference type="PANTHER" id="PTHR23028:SF53">
    <property type="entry name" value="ACYL_TRANSF_3 DOMAIN-CONTAINING PROTEIN"/>
    <property type="match status" value="1"/>
</dbReference>
<dbReference type="GO" id="GO:0016020">
    <property type="term" value="C:membrane"/>
    <property type="evidence" value="ECO:0007669"/>
    <property type="project" value="TreeGrafter"/>
</dbReference>
<accession>A0AAD0KAF8</accession>
<dbReference type="Pfam" id="PF01757">
    <property type="entry name" value="Acyl_transf_3"/>
    <property type="match status" value="1"/>
</dbReference>
<keyword evidence="1" id="KW-0812">Transmembrane</keyword>
<keyword evidence="1" id="KW-1133">Transmembrane helix</keyword>
<feature type="transmembrane region" description="Helical" evidence="1">
    <location>
        <begin position="267"/>
        <end position="284"/>
    </location>
</feature>
<dbReference type="KEGG" id="gta:BCM27_22365"/>
<dbReference type="EMBL" id="CP029604">
    <property type="protein sequence ID" value="AWO85940.1"/>
    <property type="molecule type" value="Genomic_DNA"/>
</dbReference>
<dbReference type="InterPro" id="IPR043968">
    <property type="entry name" value="SGNH"/>
</dbReference>
<keyword evidence="4" id="KW-0808">Transferase</keyword>
<feature type="transmembrane region" description="Helical" evidence="1">
    <location>
        <begin position="57"/>
        <end position="76"/>
    </location>
</feature>
<keyword evidence="1" id="KW-0472">Membrane</keyword>
<name>A0AAD0KAF8_9ACTN</name>
<feature type="transmembrane region" description="Helical" evidence="1">
    <location>
        <begin position="203"/>
        <end position="222"/>
    </location>
</feature>
<feature type="transmembrane region" description="Helical" evidence="1">
    <location>
        <begin position="374"/>
        <end position="392"/>
    </location>
</feature>
<evidence type="ECO:0000259" key="2">
    <source>
        <dbReference type="Pfam" id="PF01757"/>
    </source>
</evidence>
<gene>
    <name evidence="4" type="ORF">DLJ61_22595</name>
</gene>
<evidence type="ECO:0000256" key="1">
    <source>
        <dbReference type="SAM" id="Phobius"/>
    </source>
</evidence>
<dbReference type="InterPro" id="IPR050879">
    <property type="entry name" value="Acyltransferase_3"/>
</dbReference>
<feature type="transmembrane region" description="Helical" evidence="1">
    <location>
        <begin position="344"/>
        <end position="368"/>
    </location>
</feature>
<keyword evidence="4" id="KW-0012">Acyltransferase</keyword>
<dbReference type="RefSeq" id="WP_004022407.1">
    <property type="nucleotide sequence ID" value="NZ_CABEIC010000002.1"/>
</dbReference>
<dbReference type="GO" id="GO:0016747">
    <property type="term" value="F:acyltransferase activity, transferring groups other than amino-acyl groups"/>
    <property type="evidence" value="ECO:0007669"/>
    <property type="project" value="InterPro"/>
</dbReference>
<protein>
    <submittedName>
        <fullName evidence="4">Acyltransferase</fullName>
    </submittedName>
</protein>
<dbReference type="AlphaFoldDB" id="A0AAD0KAF8"/>
<dbReference type="InterPro" id="IPR002656">
    <property type="entry name" value="Acyl_transf_3_dom"/>
</dbReference>
<organism evidence="4 5">
    <name type="scientific">Gordonia terrae</name>
    <dbReference type="NCBI Taxonomy" id="2055"/>
    <lineage>
        <taxon>Bacteria</taxon>
        <taxon>Bacillati</taxon>
        <taxon>Actinomycetota</taxon>
        <taxon>Actinomycetes</taxon>
        <taxon>Mycobacteriales</taxon>
        <taxon>Gordoniaceae</taxon>
        <taxon>Gordonia</taxon>
    </lineage>
</organism>
<dbReference type="Proteomes" id="UP000247118">
    <property type="component" value="Chromosome"/>
</dbReference>
<dbReference type="PANTHER" id="PTHR23028">
    <property type="entry name" value="ACETYLTRANSFERASE"/>
    <property type="match status" value="1"/>
</dbReference>
<feature type="transmembrane region" description="Helical" evidence="1">
    <location>
        <begin position="32"/>
        <end position="51"/>
    </location>
</feature>
<dbReference type="GeneID" id="32690608"/>
<dbReference type="GO" id="GO:0009103">
    <property type="term" value="P:lipopolysaccharide biosynthetic process"/>
    <property type="evidence" value="ECO:0007669"/>
    <property type="project" value="TreeGrafter"/>
</dbReference>
<feature type="transmembrane region" description="Helical" evidence="1">
    <location>
        <begin position="435"/>
        <end position="454"/>
    </location>
</feature>